<feature type="chain" id="PRO_5023962464" description="Dirigent protein" evidence="1">
    <location>
        <begin position="23"/>
        <end position="156"/>
    </location>
</feature>
<feature type="non-terminal residue" evidence="2">
    <location>
        <position position="1"/>
    </location>
</feature>
<dbReference type="Gramene" id="TVU37902">
    <property type="protein sequence ID" value="TVU37902"/>
    <property type="gene ID" value="EJB05_11245"/>
</dbReference>
<gene>
    <name evidence="2" type="ORF">EJB05_11245</name>
</gene>
<keyword evidence="3" id="KW-1185">Reference proteome</keyword>
<comment type="caution">
    <text evidence="2">The sequence shown here is derived from an EMBL/GenBank/DDBJ whole genome shotgun (WGS) entry which is preliminary data.</text>
</comment>
<sequence length="156" mass="16670">MLASSQMLSLVLLLASSPAILAAAGGGDDDQGLIHIRLYVHETLAGPNATVTPFSASSFGANSSFGGYGVVDDELRVSRDRSSQLLGRFQVRRQHVLSVEGPLLGSKRVNERPVVGGTGKFRLARGYSLTETLGKTSPKTDVFLFDVFVLMHNGKH</sequence>
<evidence type="ECO:0000313" key="3">
    <source>
        <dbReference type="Proteomes" id="UP000324897"/>
    </source>
</evidence>
<evidence type="ECO:0000313" key="2">
    <source>
        <dbReference type="EMBL" id="TVU37902.1"/>
    </source>
</evidence>
<reference evidence="2 3" key="1">
    <citation type="journal article" date="2019" name="Sci. Rep.">
        <title>A high-quality genome of Eragrostis curvula grass provides insights into Poaceae evolution and supports new strategies to enhance forage quality.</title>
        <authorList>
            <person name="Carballo J."/>
            <person name="Santos B.A.C.M."/>
            <person name="Zappacosta D."/>
            <person name="Garbus I."/>
            <person name="Selva J.P."/>
            <person name="Gallo C.A."/>
            <person name="Diaz A."/>
            <person name="Albertini E."/>
            <person name="Caccamo M."/>
            <person name="Echenique V."/>
        </authorList>
    </citation>
    <scope>NUCLEOTIDE SEQUENCE [LARGE SCALE GENOMIC DNA]</scope>
    <source>
        <strain evidence="3">cv. Victoria</strain>
        <tissue evidence="2">Leaf</tissue>
    </source>
</reference>
<proteinExistence type="inferred from homology"/>
<dbReference type="AlphaFoldDB" id="A0A5J9VNF5"/>
<dbReference type="PANTHER" id="PTHR21495">
    <property type="entry name" value="NUCLEOPORIN-RELATED"/>
    <property type="match status" value="1"/>
</dbReference>
<comment type="function">
    <text evidence="1">Dirigent proteins impart stereoselectivity on the phenoxy radical-coupling reaction, yielding optically active lignans from two molecules of coniferyl alcohol in the biosynthesis of lignans, flavonolignans, and alkaloids and thus plays a central role in plant secondary metabolism.</text>
</comment>
<keyword evidence="1" id="KW-0964">Secreted</keyword>
<dbReference type="GO" id="GO:0048046">
    <property type="term" value="C:apoplast"/>
    <property type="evidence" value="ECO:0007669"/>
    <property type="project" value="UniProtKB-SubCell"/>
</dbReference>
<dbReference type="EMBL" id="RWGY01000007">
    <property type="protein sequence ID" value="TVU37902.1"/>
    <property type="molecule type" value="Genomic_DNA"/>
</dbReference>
<accession>A0A5J9VNF5</accession>
<evidence type="ECO:0000256" key="1">
    <source>
        <dbReference type="RuleBase" id="RU363099"/>
    </source>
</evidence>
<comment type="similarity">
    <text evidence="1">Belongs to the plant dirigent protein family.</text>
</comment>
<comment type="subcellular location">
    <subcellularLocation>
        <location evidence="1">Secreted</location>
        <location evidence="1">Extracellular space</location>
        <location evidence="1">Apoplast</location>
    </subcellularLocation>
</comment>
<protein>
    <recommendedName>
        <fullName evidence="1">Dirigent protein</fullName>
    </recommendedName>
</protein>
<dbReference type="Pfam" id="PF03018">
    <property type="entry name" value="Dirigent"/>
    <property type="match status" value="2"/>
</dbReference>
<dbReference type="InterPro" id="IPR004265">
    <property type="entry name" value="Dirigent"/>
</dbReference>
<comment type="subunit">
    <text evidence="1">Homodimer.</text>
</comment>
<keyword evidence="1" id="KW-0732">Signal</keyword>
<feature type="signal peptide" evidence="1">
    <location>
        <begin position="1"/>
        <end position="22"/>
    </location>
</feature>
<dbReference type="OrthoDB" id="666014at2759"/>
<name>A0A5J9VNF5_9POAL</name>
<dbReference type="Proteomes" id="UP000324897">
    <property type="component" value="Chromosome 4"/>
</dbReference>
<organism evidence="2 3">
    <name type="scientific">Eragrostis curvula</name>
    <name type="common">weeping love grass</name>
    <dbReference type="NCBI Taxonomy" id="38414"/>
    <lineage>
        <taxon>Eukaryota</taxon>
        <taxon>Viridiplantae</taxon>
        <taxon>Streptophyta</taxon>
        <taxon>Embryophyta</taxon>
        <taxon>Tracheophyta</taxon>
        <taxon>Spermatophyta</taxon>
        <taxon>Magnoliopsida</taxon>
        <taxon>Liliopsida</taxon>
        <taxon>Poales</taxon>
        <taxon>Poaceae</taxon>
        <taxon>PACMAD clade</taxon>
        <taxon>Chloridoideae</taxon>
        <taxon>Eragrostideae</taxon>
        <taxon>Eragrostidinae</taxon>
        <taxon>Eragrostis</taxon>
    </lineage>
</organism>
<keyword evidence="1" id="KW-0052">Apoplast</keyword>